<keyword evidence="1 2" id="KW-0732">Signal</keyword>
<dbReference type="Pfam" id="PF10342">
    <property type="entry name" value="Kre9_KNH"/>
    <property type="match status" value="1"/>
</dbReference>
<dbReference type="Proteomes" id="UP000297245">
    <property type="component" value="Unassembled WGS sequence"/>
</dbReference>
<proteinExistence type="predicted"/>
<dbReference type="OrthoDB" id="5420143at2759"/>
<evidence type="ECO:0000313" key="4">
    <source>
        <dbReference type="EMBL" id="THU81330.1"/>
    </source>
</evidence>
<reference evidence="4 5" key="1">
    <citation type="journal article" date="2019" name="Nat. Ecol. Evol.">
        <title>Megaphylogeny resolves global patterns of mushroom evolution.</title>
        <authorList>
            <person name="Varga T."/>
            <person name="Krizsan K."/>
            <person name="Foldi C."/>
            <person name="Dima B."/>
            <person name="Sanchez-Garcia M."/>
            <person name="Sanchez-Ramirez S."/>
            <person name="Szollosi G.J."/>
            <person name="Szarkandi J.G."/>
            <person name="Papp V."/>
            <person name="Albert L."/>
            <person name="Andreopoulos W."/>
            <person name="Angelini C."/>
            <person name="Antonin V."/>
            <person name="Barry K.W."/>
            <person name="Bougher N.L."/>
            <person name="Buchanan P."/>
            <person name="Buyck B."/>
            <person name="Bense V."/>
            <person name="Catcheside P."/>
            <person name="Chovatia M."/>
            <person name="Cooper J."/>
            <person name="Damon W."/>
            <person name="Desjardin D."/>
            <person name="Finy P."/>
            <person name="Geml J."/>
            <person name="Haridas S."/>
            <person name="Hughes K."/>
            <person name="Justo A."/>
            <person name="Karasinski D."/>
            <person name="Kautmanova I."/>
            <person name="Kiss B."/>
            <person name="Kocsube S."/>
            <person name="Kotiranta H."/>
            <person name="LaButti K.M."/>
            <person name="Lechner B.E."/>
            <person name="Liimatainen K."/>
            <person name="Lipzen A."/>
            <person name="Lukacs Z."/>
            <person name="Mihaltcheva S."/>
            <person name="Morgado L.N."/>
            <person name="Niskanen T."/>
            <person name="Noordeloos M.E."/>
            <person name="Ohm R.A."/>
            <person name="Ortiz-Santana B."/>
            <person name="Ovrebo C."/>
            <person name="Racz N."/>
            <person name="Riley R."/>
            <person name="Savchenko A."/>
            <person name="Shiryaev A."/>
            <person name="Soop K."/>
            <person name="Spirin V."/>
            <person name="Szebenyi C."/>
            <person name="Tomsovsky M."/>
            <person name="Tulloss R.E."/>
            <person name="Uehling J."/>
            <person name="Grigoriev I.V."/>
            <person name="Vagvolgyi C."/>
            <person name="Papp T."/>
            <person name="Martin F.M."/>
            <person name="Miettinen O."/>
            <person name="Hibbett D.S."/>
            <person name="Nagy L.G."/>
        </authorList>
    </citation>
    <scope>NUCLEOTIDE SEQUENCE [LARGE SCALE GENOMIC DNA]</scope>
    <source>
        <strain evidence="4 5">CBS 962.96</strain>
    </source>
</reference>
<protein>
    <recommendedName>
        <fullName evidence="3">Yeast cell wall synthesis Kre9/Knh1-like N-terminal domain-containing protein</fullName>
    </recommendedName>
</protein>
<evidence type="ECO:0000313" key="5">
    <source>
        <dbReference type="Proteomes" id="UP000297245"/>
    </source>
</evidence>
<name>A0A4S8KZB1_DENBC</name>
<feature type="chain" id="PRO_5020248849" description="Yeast cell wall synthesis Kre9/Knh1-like N-terminal domain-containing protein" evidence="2">
    <location>
        <begin position="18"/>
        <end position="113"/>
    </location>
</feature>
<feature type="domain" description="Yeast cell wall synthesis Kre9/Knh1-like N-terminal" evidence="3">
    <location>
        <begin position="29"/>
        <end position="111"/>
    </location>
</feature>
<dbReference type="InterPro" id="IPR018466">
    <property type="entry name" value="Kre9/Knh1-like_N"/>
</dbReference>
<evidence type="ECO:0000256" key="2">
    <source>
        <dbReference type="SAM" id="SignalP"/>
    </source>
</evidence>
<gene>
    <name evidence="4" type="ORF">K435DRAFT_972382</name>
</gene>
<evidence type="ECO:0000256" key="1">
    <source>
        <dbReference type="ARBA" id="ARBA00022729"/>
    </source>
</evidence>
<organism evidence="4 5">
    <name type="scientific">Dendrothele bispora (strain CBS 962.96)</name>
    <dbReference type="NCBI Taxonomy" id="1314807"/>
    <lineage>
        <taxon>Eukaryota</taxon>
        <taxon>Fungi</taxon>
        <taxon>Dikarya</taxon>
        <taxon>Basidiomycota</taxon>
        <taxon>Agaricomycotina</taxon>
        <taxon>Agaricomycetes</taxon>
        <taxon>Agaricomycetidae</taxon>
        <taxon>Agaricales</taxon>
        <taxon>Agaricales incertae sedis</taxon>
        <taxon>Dendrothele</taxon>
    </lineage>
</organism>
<dbReference type="EMBL" id="ML179818">
    <property type="protein sequence ID" value="THU81330.1"/>
    <property type="molecule type" value="Genomic_DNA"/>
</dbReference>
<accession>A0A4S8KZB1</accession>
<evidence type="ECO:0000259" key="3">
    <source>
        <dbReference type="Pfam" id="PF10342"/>
    </source>
</evidence>
<dbReference type="AlphaFoldDB" id="A0A4S8KZB1"/>
<feature type="signal peptide" evidence="2">
    <location>
        <begin position="1"/>
        <end position="17"/>
    </location>
</feature>
<keyword evidence="5" id="KW-1185">Reference proteome</keyword>
<sequence length="113" mass="11948">MFLKSLTALALASFSAARIILQVPTNPVVGAETDINWSSDSASDPQSFTLFLLDANNLPFGLSANFGEVETSTGGTTVTIPSTVHEGQYVLRAVNSTSVDFVFATSPQFDITT</sequence>